<feature type="non-terminal residue" evidence="3">
    <location>
        <position position="73"/>
    </location>
</feature>
<gene>
    <name evidence="3" type="ORF">KI387_030420</name>
</gene>
<dbReference type="AlphaFoldDB" id="A0AA38CHE2"/>
<keyword evidence="2" id="KW-0732">Signal</keyword>
<feature type="non-terminal residue" evidence="3">
    <location>
        <position position="1"/>
    </location>
</feature>
<name>A0AA38CHE2_TAXCH</name>
<accession>A0AA38CHE2</accession>
<proteinExistence type="predicted"/>
<dbReference type="Proteomes" id="UP000824469">
    <property type="component" value="Unassembled WGS sequence"/>
</dbReference>
<feature type="chain" id="PRO_5041404718" evidence="2">
    <location>
        <begin position="19"/>
        <end position="73"/>
    </location>
</feature>
<keyword evidence="4" id="KW-1185">Reference proteome</keyword>
<evidence type="ECO:0000256" key="2">
    <source>
        <dbReference type="SAM" id="SignalP"/>
    </source>
</evidence>
<reference evidence="3 4" key="1">
    <citation type="journal article" date="2021" name="Nat. Plants">
        <title>The Taxus genome provides insights into paclitaxel biosynthesis.</title>
        <authorList>
            <person name="Xiong X."/>
            <person name="Gou J."/>
            <person name="Liao Q."/>
            <person name="Li Y."/>
            <person name="Zhou Q."/>
            <person name="Bi G."/>
            <person name="Li C."/>
            <person name="Du R."/>
            <person name="Wang X."/>
            <person name="Sun T."/>
            <person name="Guo L."/>
            <person name="Liang H."/>
            <person name="Lu P."/>
            <person name="Wu Y."/>
            <person name="Zhang Z."/>
            <person name="Ro D.K."/>
            <person name="Shang Y."/>
            <person name="Huang S."/>
            <person name="Yan J."/>
        </authorList>
    </citation>
    <scope>NUCLEOTIDE SEQUENCE [LARGE SCALE GENOMIC DNA]</scope>
    <source>
        <strain evidence="3">Ta-2019</strain>
    </source>
</reference>
<feature type="compositionally biased region" description="Pro residues" evidence="1">
    <location>
        <begin position="62"/>
        <end position="73"/>
    </location>
</feature>
<evidence type="ECO:0000256" key="1">
    <source>
        <dbReference type="SAM" id="MobiDB-lite"/>
    </source>
</evidence>
<evidence type="ECO:0000313" key="3">
    <source>
        <dbReference type="EMBL" id="KAH9298738.1"/>
    </source>
</evidence>
<protein>
    <submittedName>
        <fullName evidence="3">Uncharacterized protein</fullName>
    </submittedName>
</protein>
<feature type="region of interest" description="Disordered" evidence="1">
    <location>
        <begin position="20"/>
        <end position="73"/>
    </location>
</feature>
<evidence type="ECO:0000313" key="4">
    <source>
        <dbReference type="Proteomes" id="UP000824469"/>
    </source>
</evidence>
<feature type="signal peptide" evidence="2">
    <location>
        <begin position="1"/>
        <end position="18"/>
    </location>
</feature>
<comment type="caution">
    <text evidence="3">The sequence shown here is derived from an EMBL/GenBank/DDBJ whole genome shotgun (WGS) entry which is preliminary data.</text>
</comment>
<organism evidence="3 4">
    <name type="scientific">Taxus chinensis</name>
    <name type="common">Chinese yew</name>
    <name type="synonym">Taxus wallichiana var. chinensis</name>
    <dbReference type="NCBI Taxonomy" id="29808"/>
    <lineage>
        <taxon>Eukaryota</taxon>
        <taxon>Viridiplantae</taxon>
        <taxon>Streptophyta</taxon>
        <taxon>Embryophyta</taxon>
        <taxon>Tracheophyta</taxon>
        <taxon>Spermatophyta</taxon>
        <taxon>Pinopsida</taxon>
        <taxon>Pinidae</taxon>
        <taxon>Conifers II</taxon>
        <taxon>Cupressales</taxon>
        <taxon>Taxaceae</taxon>
        <taxon>Taxus</taxon>
    </lineage>
</organism>
<sequence>LVSLSPSLMLPLLPLSLQLSPSLEPRRPGAQSAAGPRQLREGAPRSPLRQGRPREHGRHQSPGPPVPRARPRA</sequence>
<dbReference type="EMBL" id="JAHRHJ020000010">
    <property type="protein sequence ID" value="KAH9298738.1"/>
    <property type="molecule type" value="Genomic_DNA"/>
</dbReference>